<name>T0KAV9_COLGC</name>
<evidence type="ECO:0000313" key="2">
    <source>
        <dbReference type="EMBL" id="EQB49189.1"/>
    </source>
</evidence>
<dbReference type="EMBL" id="AMYD01002392">
    <property type="protein sequence ID" value="EQB49189.1"/>
    <property type="molecule type" value="Genomic_DNA"/>
</dbReference>
<comment type="caution">
    <text evidence="2">The sequence shown here is derived from an EMBL/GenBank/DDBJ whole genome shotgun (WGS) entry which is preliminary data.</text>
</comment>
<sequence>MEAAAKKVQLLAQRILPDRPHHLSITPDQRYRVPSDQSKVFEEFKYQRLQYMTLLSDADRGMLLTRPYYDMREEPPNPIAAKESNVKMEKKTVTKLSLSDYKNKQKKASASPTDSGTPKTDASRREAADGRIDREPKKTDAHRVRSR</sequence>
<feature type="compositionally biased region" description="Basic and acidic residues" evidence="1">
    <location>
        <begin position="121"/>
        <end position="147"/>
    </location>
</feature>
<dbReference type="Proteomes" id="UP000015530">
    <property type="component" value="Unassembled WGS sequence"/>
</dbReference>
<organism evidence="2 3">
    <name type="scientific">Colletotrichum gloeosporioides (strain Cg-14)</name>
    <name type="common">Anthracnose fungus</name>
    <name type="synonym">Glomerella cingulata</name>
    <dbReference type="NCBI Taxonomy" id="1237896"/>
    <lineage>
        <taxon>Eukaryota</taxon>
        <taxon>Fungi</taxon>
        <taxon>Dikarya</taxon>
        <taxon>Ascomycota</taxon>
        <taxon>Pezizomycotina</taxon>
        <taxon>Sordariomycetes</taxon>
        <taxon>Hypocreomycetidae</taxon>
        <taxon>Glomerellales</taxon>
        <taxon>Glomerellaceae</taxon>
        <taxon>Colletotrichum</taxon>
        <taxon>Colletotrichum gloeosporioides species complex</taxon>
    </lineage>
</organism>
<dbReference type="OrthoDB" id="284473at2759"/>
<dbReference type="AlphaFoldDB" id="T0KAV9"/>
<proteinExistence type="predicted"/>
<feature type="compositionally biased region" description="Polar residues" evidence="1">
    <location>
        <begin position="108"/>
        <end position="120"/>
    </location>
</feature>
<accession>T0KAV9</accession>
<reference evidence="3" key="1">
    <citation type="journal article" date="2013" name="Mol. Plant Microbe Interact.">
        <title>Global aspects of pacC regulation of pathogenicity genes in Colletotrichum gloeosporioides as revealed by transcriptome analysis.</title>
        <authorList>
            <person name="Alkan N."/>
            <person name="Meng X."/>
            <person name="Friedlander G."/>
            <person name="Reuveni E."/>
            <person name="Sukno S."/>
            <person name="Sherman A."/>
            <person name="Thon M."/>
            <person name="Fluhr R."/>
            <person name="Prusky D."/>
        </authorList>
    </citation>
    <scope>NUCLEOTIDE SEQUENCE [LARGE SCALE GENOMIC DNA]</scope>
    <source>
        <strain evidence="3">Cg-14</strain>
    </source>
</reference>
<gene>
    <name evidence="2" type="ORF">CGLO_11482</name>
</gene>
<evidence type="ECO:0000256" key="1">
    <source>
        <dbReference type="SAM" id="MobiDB-lite"/>
    </source>
</evidence>
<dbReference type="OMA" id="VFEEFKY"/>
<dbReference type="STRING" id="1237896.T0KAV9"/>
<dbReference type="HOGENOM" id="CLU_1555133_0_0_1"/>
<protein>
    <submittedName>
        <fullName evidence="2">Uncharacterized protein</fullName>
    </submittedName>
</protein>
<feature type="region of interest" description="Disordered" evidence="1">
    <location>
        <begin position="69"/>
        <end position="147"/>
    </location>
</feature>
<evidence type="ECO:0000313" key="3">
    <source>
        <dbReference type="Proteomes" id="UP000015530"/>
    </source>
</evidence>